<accession>A0AA37T607</accession>
<gene>
    <name evidence="2" type="ORF">GCM10007877_38070</name>
</gene>
<dbReference type="InterPro" id="IPR030995">
    <property type="entry name" value="SoxZ"/>
</dbReference>
<dbReference type="SUPFAM" id="SSF81296">
    <property type="entry name" value="E set domains"/>
    <property type="match status" value="1"/>
</dbReference>
<proteinExistence type="predicted"/>
<dbReference type="RefSeq" id="WP_232595553.1">
    <property type="nucleotide sequence ID" value="NZ_BSPD01000101.1"/>
</dbReference>
<protein>
    <submittedName>
        <fullName evidence="2">Thiosulfate oxidation carrier complex protein SoxZ</fullName>
    </submittedName>
</protein>
<evidence type="ECO:0000259" key="1">
    <source>
        <dbReference type="Pfam" id="PF08770"/>
    </source>
</evidence>
<name>A0AA37T607_9GAMM</name>
<reference evidence="2 3" key="1">
    <citation type="journal article" date="2014" name="Int. J. Syst. Evol. Microbiol.">
        <title>Complete genome sequence of Corynebacterium casei LMG S-19264T (=DSM 44701T), isolated from a smear-ripened cheese.</title>
        <authorList>
            <consortium name="US DOE Joint Genome Institute (JGI-PGF)"/>
            <person name="Walter F."/>
            <person name="Albersmeier A."/>
            <person name="Kalinowski J."/>
            <person name="Ruckert C."/>
        </authorList>
    </citation>
    <scope>NUCLEOTIDE SEQUENCE [LARGE SCALE GENOMIC DNA]</scope>
    <source>
        <strain evidence="2 3">NBRC 110095</strain>
    </source>
</reference>
<sequence>MLNARISVPTSAIPGEVIEIKTLISHPMETGFRRGLDGEKMPRNILKHFQCTYLDNVVFEAEFFPAIAANPYLTFFIKATQSGELIFTWTDQNGKVTQKNRSISVQP</sequence>
<dbReference type="AlphaFoldDB" id="A0AA37T607"/>
<evidence type="ECO:0000313" key="3">
    <source>
        <dbReference type="Proteomes" id="UP001156870"/>
    </source>
</evidence>
<dbReference type="InterPro" id="IPR014880">
    <property type="entry name" value="SoxZ_dom"/>
</dbReference>
<dbReference type="NCBIfam" id="TIGR04490">
    <property type="entry name" value="SoxZ_true"/>
    <property type="match status" value="1"/>
</dbReference>
<organism evidence="2 3">
    <name type="scientific">Marinibactrum halimedae</name>
    <dbReference type="NCBI Taxonomy" id="1444977"/>
    <lineage>
        <taxon>Bacteria</taxon>
        <taxon>Pseudomonadati</taxon>
        <taxon>Pseudomonadota</taxon>
        <taxon>Gammaproteobacteria</taxon>
        <taxon>Cellvibrionales</taxon>
        <taxon>Cellvibrionaceae</taxon>
        <taxon>Marinibactrum</taxon>
    </lineage>
</organism>
<dbReference type="Proteomes" id="UP001156870">
    <property type="component" value="Unassembled WGS sequence"/>
</dbReference>
<comment type="caution">
    <text evidence="2">The sequence shown here is derived from an EMBL/GenBank/DDBJ whole genome shotgun (WGS) entry which is preliminary data.</text>
</comment>
<dbReference type="Pfam" id="PF08770">
    <property type="entry name" value="SoxZ"/>
    <property type="match status" value="1"/>
</dbReference>
<feature type="domain" description="Sulphur oxidation protein SoxZ" evidence="1">
    <location>
        <begin position="11"/>
        <end position="99"/>
    </location>
</feature>
<dbReference type="Gene3D" id="2.60.40.10">
    <property type="entry name" value="Immunoglobulins"/>
    <property type="match status" value="1"/>
</dbReference>
<dbReference type="EMBL" id="BSPD01000101">
    <property type="protein sequence ID" value="GLS28088.1"/>
    <property type="molecule type" value="Genomic_DNA"/>
</dbReference>
<dbReference type="InterPro" id="IPR014756">
    <property type="entry name" value="Ig_E-set"/>
</dbReference>
<keyword evidence="3" id="KW-1185">Reference proteome</keyword>
<evidence type="ECO:0000313" key="2">
    <source>
        <dbReference type="EMBL" id="GLS28088.1"/>
    </source>
</evidence>
<dbReference type="InterPro" id="IPR013783">
    <property type="entry name" value="Ig-like_fold"/>
</dbReference>